<evidence type="ECO:0008006" key="8">
    <source>
        <dbReference type="Google" id="ProtNLM"/>
    </source>
</evidence>
<proteinExistence type="predicted"/>
<reference evidence="6 7" key="1">
    <citation type="journal article" date="2017" name="Front. Genet.">
        <title>Draft sequencing of the heterozygous diploid genome of Satsuma (Citrus unshiu Marc.) using a hybrid assembly approach.</title>
        <authorList>
            <person name="Shimizu T."/>
            <person name="Tanizawa Y."/>
            <person name="Mochizuki T."/>
            <person name="Nagasaki H."/>
            <person name="Yoshioka T."/>
            <person name="Toyoda A."/>
            <person name="Fujiyama A."/>
            <person name="Kaminuma E."/>
            <person name="Nakamura Y."/>
        </authorList>
    </citation>
    <scope>NUCLEOTIDE SEQUENCE [LARGE SCALE GENOMIC DNA]</scope>
    <source>
        <strain evidence="7">cv. Miyagawa wase</strain>
    </source>
</reference>
<dbReference type="AlphaFoldDB" id="A0A2H5PDI4"/>
<dbReference type="Pfam" id="PF00005">
    <property type="entry name" value="ABC_tran"/>
    <property type="match status" value="1"/>
</dbReference>
<dbReference type="Proteomes" id="UP000236630">
    <property type="component" value="Unassembled WGS sequence"/>
</dbReference>
<dbReference type="InterPro" id="IPR003439">
    <property type="entry name" value="ABC_transporter-like_ATP-bd"/>
</dbReference>
<dbReference type="SUPFAM" id="SSF52540">
    <property type="entry name" value="P-loop containing nucleoside triphosphate hydrolases"/>
    <property type="match status" value="1"/>
</dbReference>
<feature type="domain" description="ABC transporter" evidence="4">
    <location>
        <begin position="4"/>
        <end position="37"/>
    </location>
</feature>
<protein>
    <recommendedName>
        <fullName evidence="8">ABC transporter domain-containing protein</fullName>
    </recommendedName>
</protein>
<keyword evidence="2" id="KW-0547">Nucleotide-binding</keyword>
<dbReference type="PANTHER" id="PTHR19211:SF136">
    <property type="entry name" value="ABC TRANSPORTER F FAMILY MEMBER 1 ISOFORM X1"/>
    <property type="match status" value="1"/>
</dbReference>
<comment type="caution">
    <text evidence="6">The sequence shown here is derived from an EMBL/GenBank/DDBJ whole genome shotgun (WGS) entry which is preliminary data.</text>
</comment>
<evidence type="ECO:0000256" key="1">
    <source>
        <dbReference type="ARBA" id="ARBA00022737"/>
    </source>
</evidence>
<dbReference type="InterPro" id="IPR050611">
    <property type="entry name" value="ABCF"/>
</dbReference>
<dbReference type="GO" id="GO:0016887">
    <property type="term" value="F:ATP hydrolysis activity"/>
    <property type="evidence" value="ECO:0007669"/>
    <property type="project" value="InterPro"/>
</dbReference>
<dbReference type="InterPro" id="IPR032781">
    <property type="entry name" value="ABC_tran_Xtn"/>
</dbReference>
<dbReference type="GO" id="GO:0005524">
    <property type="term" value="F:ATP binding"/>
    <property type="evidence" value="ECO:0007669"/>
    <property type="project" value="UniProtKB-KW"/>
</dbReference>
<dbReference type="Gene3D" id="3.40.50.300">
    <property type="entry name" value="P-loop containing nucleotide triphosphate hydrolases"/>
    <property type="match status" value="1"/>
</dbReference>
<evidence type="ECO:0000259" key="4">
    <source>
        <dbReference type="Pfam" id="PF00005"/>
    </source>
</evidence>
<accession>A0A2H5PDI4</accession>
<feature type="domain" description="ABC-transporter extension" evidence="5">
    <location>
        <begin position="76"/>
        <end position="108"/>
    </location>
</feature>
<name>A0A2H5PDI4_CITUN</name>
<keyword evidence="3" id="KW-0067">ATP-binding</keyword>
<dbReference type="EMBL" id="BDQV01000062">
    <property type="protein sequence ID" value="GAY50423.1"/>
    <property type="molecule type" value="Genomic_DNA"/>
</dbReference>
<gene>
    <name evidence="6" type="ORF">CUMW_126520</name>
</gene>
<dbReference type="InterPro" id="IPR027417">
    <property type="entry name" value="P-loop_NTPase"/>
</dbReference>
<dbReference type="PANTHER" id="PTHR19211">
    <property type="entry name" value="ATP-BINDING TRANSPORT PROTEIN-RELATED"/>
    <property type="match status" value="1"/>
</dbReference>
<evidence type="ECO:0000313" key="7">
    <source>
        <dbReference type="Proteomes" id="UP000236630"/>
    </source>
</evidence>
<dbReference type="Pfam" id="PF12848">
    <property type="entry name" value="ABC_tran_Xtn"/>
    <property type="match status" value="1"/>
</dbReference>
<evidence type="ECO:0000256" key="2">
    <source>
        <dbReference type="ARBA" id="ARBA00022741"/>
    </source>
</evidence>
<sequence length="109" mass="12889">MQAKKTRDFSGGWRMRIALTRALFINPTILLLVEPTNHLDLEACVWMEETLKKFDRILVVISHSQDFLNGVCTNIIHMQNKKLKFYTGNFDQYVQTRSELEENQMKQRI</sequence>
<evidence type="ECO:0000313" key="6">
    <source>
        <dbReference type="EMBL" id="GAY50423.1"/>
    </source>
</evidence>
<keyword evidence="7" id="KW-1185">Reference proteome</keyword>
<evidence type="ECO:0000259" key="5">
    <source>
        <dbReference type="Pfam" id="PF12848"/>
    </source>
</evidence>
<evidence type="ECO:0000256" key="3">
    <source>
        <dbReference type="ARBA" id="ARBA00022840"/>
    </source>
</evidence>
<dbReference type="STRING" id="55188.A0A2H5PDI4"/>
<organism evidence="6 7">
    <name type="scientific">Citrus unshiu</name>
    <name type="common">Satsuma mandarin</name>
    <name type="synonym">Citrus nobilis var. unshiu</name>
    <dbReference type="NCBI Taxonomy" id="55188"/>
    <lineage>
        <taxon>Eukaryota</taxon>
        <taxon>Viridiplantae</taxon>
        <taxon>Streptophyta</taxon>
        <taxon>Embryophyta</taxon>
        <taxon>Tracheophyta</taxon>
        <taxon>Spermatophyta</taxon>
        <taxon>Magnoliopsida</taxon>
        <taxon>eudicotyledons</taxon>
        <taxon>Gunneridae</taxon>
        <taxon>Pentapetalae</taxon>
        <taxon>rosids</taxon>
        <taxon>malvids</taxon>
        <taxon>Sapindales</taxon>
        <taxon>Rutaceae</taxon>
        <taxon>Aurantioideae</taxon>
        <taxon>Citrus</taxon>
    </lineage>
</organism>
<keyword evidence="1" id="KW-0677">Repeat</keyword>